<evidence type="ECO:0000313" key="2">
    <source>
        <dbReference type="Proteomes" id="UP000663720"/>
    </source>
</evidence>
<organism evidence="1 2">
    <name type="scientific">Desulfonema limicola</name>
    <dbReference type="NCBI Taxonomy" id="45656"/>
    <lineage>
        <taxon>Bacteria</taxon>
        <taxon>Pseudomonadati</taxon>
        <taxon>Thermodesulfobacteriota</taxon>
        <taxon>Desulfobacteria</taxon>
        <taxon>Desulfobacterales</taxon>
        <taxon>Desulfococcaceae</taxon>
        <taxon>Desulfonema</taxon>
    </lineage>
</organism>
<keyword evidence="2" id="KW-1185">Reference proteome</keyword>
<dbReference type="EMBL" id="CP061799">
    <property type="protein sequence ID" value="QTA82206.1"/>
    <property type="molecule type" value="Genomic_DNA"/>
</dbReference>
<name>A0A975BBB6_9BACT</name>
<evidence type="ECO:0000313" key="1">
    <source>
        <dbReference type="EMBL" id="QTA82206.1"/>
    </source>
</evidence>
<proteinExistence type="predicted"/>
<accession>A0A975BBB6</accession>
<sequence length="70" mass="7921">MATPKGISSQHIKVMNGDAVHIYNDNDFIVLQLRSETPTVESRLGQSRISKFFISLSLHVFVFICTKIQL</sequence>
<dbReference type="KEGG" id="dli:dnl_45790"/>
<dbReference type="Proteomes" id="UP000663720">
    <property type="component" value="Chromosome"/>
</dbReference>
<gene>
    <name evidence="1" type="ORF">dnl_45790</name>
</gene>
<dbReference type="AlphaFoldDB" id="A0A975BBB6"/>
<protein>
    <submittedName>
        <fullName evidence="1">Uncharacterized protein</fullName>
    </submittedName>
</protein>
<reference evidence="1" key="1">
    <citation type="journal article" date="2021" name="Microb. Physiol.">
        <title>Proteogenomic Insights into the Physiology of Marine, Sulfate-Reducing, Filamentous Desulfonema limicola and Desulfonema magnum.</title>
        <authorList>
            <person name="Schnaars V."/>
            <person name="Wohlbrand L."/>
            <person name="Scheve S."/>
            <person name="Hinrichs C."/>
            <person name="Reinhardt R."/>
            <person name="Rabus R."/>
        </authorList>
    </citation>
    <scope>NUCLEOTIDE SEQUENCE</scope>
    <source>
        <strain evidence="1">5ac10</strain>
    </source>
</reference>